<dbReference type="RefSeq" id="WP_238218315.1">
    <property type="nucleotide sequence ID" value="NZ_BPUS01000045.1"/>
</dbReference>
<dbReference type="Proteomes" id="UP001055111">
    <property type="component" value="Unassembled WGS sequence"/>
</dbReference>
<dbReference type="GO" id="GO:0090729">
    <property type="term" value="F:toxin activity"/>
    <property type="evidence" value="ECO:0007669"/>
    <property type="project" value="UniProtKB-KW"/>
</dbReference>
<keyword evidence="5 8" id="KW-0378">Hydrolase</keyword>
<dbReference type="InterPro" id="IPR029060">
    <property type="entry name" value="PIN-like_dom_sf"/>
</dbReference>
<dbReference type="InterPro" id="IPR002716">
    <property type="entry name" value="PIN_dom"/>
</dbReference>
<evidence type="ECO:0000256" key="6">
    <source>
        <dbReference type="ARBA" id="ARBA00022842"/>
    </source>
</evidence>
<evidence type="ECO:0000256" key="5">
    <source>
        <dbReference type="ARBA" id="ARBA00022801"/>
    </source>
</evidence>
<name>A0AA37IQL6_9BURK</name>
<dbReference type="CDD" id="cd18736">
    <property type="entry name" value="PIN_CcVapC1-like"/>
    <property type="match status" value="1"/>
</dbReference>
<evidence type="ECO:0000313" key="11">
    <source>
        <dbReference type="Proteomes" id="UP001055111"/>
    </source>
</evidence>
<feature type="binding site" evidence="8">
    <location>
        <position position="7"/>
    </location>
    <ligand>
        <name>Mg(2+)</name>
        <dbReference type="ChEBI" id="CHEBI:18420"/>
    </ligand>
</feature>
<evidence type="ECO:0000256" key="1">
    <source>
        <dbReference type="ARBA" id="ARBA00001946"/>
    </source>
</evidence>
<dbReference type="InterPro" id="IPR050556">
    <property type="entry name" value="Type_II_TA_system_RNase"/>
</dbReference>
<keyword evidence="2 8" id="KW-1277">Toxin-antitoxin system</keyword>
<accession>A0AA37IQL6</accession>
<reference evidence="10" key="1">
    <citation type="submission" date="2022-09" db="EMBL/GenBank/DDBJ databases">
        <title>Isolation and characterization of 3-chlorobenzoate degrading bacteria from soils in Shizuoka.</title>
        <authorList>
            <person name="Ifat A."/>
            <person name="Ogawa N."/>
            <person name="Kimbara K."/>
            <person name="Moriuchi R."/>
            <person name="Dohra H."/>
            <person name="Shintani M."/>
        </authorList>
    </citation>
    <scope>NUCLEOTIDE SEQUENCE</scope>
    <source>
        <strain evidence="10">19CS4-2</strain>
    </source>
</reference>
<keyword evidence="4 8" id="KW-0479">Metal-binding</keyword>
<dbReference type="AlphaFoldDB" id="A0AA37IQL6"/>
<dbReference type="GO" id="GO:0004540">
    <property type="term" value="F:RNA nuclease activity"/>
    <property type="evidence" value="ECO:0007669"/>
    <property type="project" value="InterPro"/>
</dbReference>
<keyword evidence="3 8" id="KW-0540">Nuclease</keyword>
<keyword evidence="6 8" id="KW-0460">Magnesium</keyword>
<evidence type="ECO:0000259" key="9">
    <source>
        <dbReference type="Pfam" id="PF01850"/>
    </source>
</evidence>
<dbReference type="EMBL" id="BPUS01000045">
    <property type="protein sequence ID" value="GJH30755.1"/>
    <property type="molecule type" value="Genomic_DNA"/>
</dbReference>
<dbReference type="GO" id="GO:0000287">
    <property type="term" value="F:magnesium ion binding"/>
    <property type="evidence" value="ECO:0007669"/>
    <property type="project" value="UniProtKB-UniRule"/>
</dbReference>
<evidence type="ECO:0000256" key="3">
    <source>
        <dbReference type="ARBA" id="ARBA00022722"/>
    </source>
</evidence>
<evidence type="ECO:0000256" key="4">
    <source>
        <dbReference type="ARBA" id="ARBA00022723"/>
    </source>
</evidence>
<evidence type="ECO:0000256" key="2">
    <source>
        <dbReference type="ARBA" id="ARBA00022649"/>
    </source>
</evidence>
<dbReference type="PANTHER" id="PTHR33653">
    <property type="entry name" value="RIBONUCLEASE VAPC2"/>
    <property type="match status" value="1"/>
</dbReference>
<comment type="similarity">
    <text evidence="7 8">Belongs to the PINc/VapC protein family.</text>
</comment>
<evidence type="ECO:0000313" key="10">
    <source>
        <dbReference type="EMBL" id="GJH30755.1"/>
    </source>
</evidence>
<comment type="caution">
    <text evidence="10">The sequence shown here is derived from an EMBL/GenBank/DDBJ whole genome shotgun (WGS) entry which is preliminary data.</text>
</comment>
<dbReference type="Pfam" id="PF01850">
    <property type="entry name" value="PIN"/>
    <property type="match status" value="1"/>
</dbReference>
<dbReference type="SUPFAM" id="SSF88723">
    <property type="entry name" value="PIN domain-like"/>
    <property type="match status" value="1"/>
</dbReference>
<organism evidence="10 11">
    <name type="scientific">Caballeronia novacaledonica</name>
    <dbReference type="NCBI Taxonomy" id="1544861"/>
    <lineage>
        <taxon>Bacteria</taxon>
        <taxon>Pseudomonadati</taxon>
        <taxon>Pseudomonadota</taxon>
        <taxon>Betaproteobacteria</taxon>
        <taxon>Burkholderiales</taxon>
        <taxon>Burkholderiaceae</taxon>
        <taxon>Caballeronia</taxon>
    </lineage>
</organism>
<protein>
    <recommendedName>
        <fullName evidence="8">Ribonuclease VapC</fullName>
        <shortName evidence="8">RNase VapC</shortName>
        <ecNumber evidence="8">3.1.-.-</ecNumber>
    </recommendedName>
    <alternativeName>
        <fullName evidence="8">Toxin VapC</fullName>
    </alternativeName>
</protein>
<dbReference type="GO" id="GO:0016787">
    <property type="term" value="F:hydrolase activity"/>
    <property type="evidence" value="ECO:0007669"/>
    <property type="project" value="UniProtKB-KW"/>
</dbReference>
<keyword evidence="8" id="KW-0800">Toxin</keyword>
<dbReference type="HAMAP" id="MF_00265">
    <property type="entry name" value="VapC_Nob1"/>
    <property type="match status" value="1"/>
</dbReference>
<sequence length="133" mass="14764">MPRFMLDTNMCIYLMKNQPEQVAKRFAECFVGDVVMSAITYAELEYGVAVCENPAKERRTLAALIEDIPVAPFDAAAAVAYGPIREATRERKKDHLDKLIAAHAVALDVALVTNNTKDFASYPGVKLENWLSD</sequence>
<gene>
    <name evidence="8" type="primary">vapC</name>
    <name evidence="10" type="ORF">CBA19CS42_39585</name>
</gene>
<evidence type="ECO:0000256" key="7">
    <source>
        <dbReference type="ARBA" id="ARBA00038093"/>
    </source>
</evidence>
<dbReference type="Gene3D" id="3.40.50.1010">
    <property type="entry name" value="5'-nuclease"/>
    <property type="match status" value="1"/>
</dbReference>
<evidence type="ECO:0000256" key="8">
    <source>
        <dbReference type="HAMAP-Rule" id="MF_00265"/>
    </source>
</evidence>
<dbReference type="InterPro" id="IPR022907">
    <property type="entry name" value="VapC_family"/>
</dbReference>
<comment type="function">
    <text evidence="8">Toxic component of a toxin-antitoxin (TA) system. An RNase.</text>
</comment>
<comment type="cofactor">
    <cofactor evidence="1 8">
        <name>Mg(2+)</name>
        <dbReference type="ChEBI" id="CHEBI:18420"/>
    </cofactor>
</comment>
<feature type="binding site" evidence="8">
    <location>
        <position position="97"/>
    </location>
    <ligand>
        <name>Mg(2+)</name>
        <dbReference type="ChEBI" id="CHEBI:18420"/>
    </ligand>
</feature>
<feature type="domain" description="PIN" evidence="9">
    <location>
        <begin position="5"/>
        <end position="122"/>
    </location>
</feature>
<dbReference type="EC" id="3.1.-.-" evidence="8"/>
<dbReference type="PANTHER" id="PTHR33653:SF1">
    <property type="entry name" value="RIBONUCLEASE VAPC2"/>
    <property type="match status" value="1"/>
</dbReference>
<proteinExistence type="inferred from homology"/>